<dbReference type="InterPro" id="IPR008906">
    <property type="entry name" value="HATC_C_dom"/>
</dbReference>
<evidence type="ECO:0000259" key="1">
    <source>
        <dbReference type="Pfam" id="PF05699"/>
    </source>
</evidence>
<gene>
    <name evidence="3" type="primary">LOC101495483</name>
</gene>
<dbReference type="Proteomes" id="UP000087171">
    <property type="component" value="Chromosome Ca6"/>
</dbReference>
<name>A0A1S2YM38_CICAR</name>
<reference evidence="2" key="1">
    <citation type="journal article" date="2013" name="Nat. Biotechnol.">
        <title>Draft genome sequence of chickpea (Cicer arietinum) provides a resource for trait improvement.</title>
        <authorList>
            <person name="Varshney R.K."/>
            <person name="Song C."/>
            <person name="Saxena R.K."/>
            <person name="Azam S."/>
            <person name="Yu S."/>
            <person name="Sharpe A.G."/>
            <person name="Cannon S."/>
            <person name="Baek J."/>
            <person name="Rosen B.D."/>
            <person name="Tar'an B."/>
            <person name="Millan T."/>
            <person name="Zhang X."/>
            <person name="Ramsay L.D."/>
            <person name="Iwata A."/>
            <person name="Wang Y."/>
            <person name="Nelson W."/>
            <person name="Farmer A.D."/>
            <person name="Gaur P.M."/>
            <person name="Soderlund C."/>
            <person name="Penmetsa R.V."/>
            <person name="Xu C."/>
            <person name="Bharti A.K."/>
            <person name="He W."/>
            <person name="Winter P."/>
            <person name="Zhao S."/>
            <person name="Hane J.K."/>
            <person name="Carrasquilla-Garcia N."/>
            <person name="Condie J.A."/>
            <person name="Upadhyaya H.D."/>
            <person name="Luo M.C."/>
            <person name="Thudi M."/>
            <person name="Gowda C.L."/>
            <person name="Singh N.P."/>
            <person name="Lichtenzveig J."/>
            <person name="Gali K.K."/>
            <person name="Rubio J."/>
            <person name="Nadarajan N."/>
            <person name="Dolezel J."/>
            <person name="Bansal K.C."/>
            <person name="Xu X."/>
            <person name="Edwards D."/>
            <person name="Zhang G."/>
            <person name="Kahl G."/>
            <person name="Gil J."/>
            <person name="Singh K.B."/>
            <person name="Datta S.K."/>
            <person name="Jackson S.A."/>
            <person name="Wang J."/>
            <person name="Cook D.R."/>
        </authorList>
    </citation>
    <scope>NUCLEOTIDE SEQUENCE [LARGE SCALE GENOMIC DNA]</scope>
    <source>
        <strain evidence="2">cv. CDC Frontier</strain>
    </source>
</reference>
<dbReference type="AlphaFoldDB" id="A0A1S2YM38"/>
<evidence type="ECO:0000313" key="3">
    <source>
        <dbReference type="RefSeq" id="XP_004506870.2"/>
    </source>
</evidence>
<dbReference type="PANTHER" id="PTHR32166">
    <property type="entry name" value="OSJNBA0013A04.12 PROTEIN"/>
    <property type="match status" value="1"/>
</dbReference>
<dbReference type="Pfam" id="PF05699">
    <property type="entry name" value="Dimer_Tnp_hAT"/>
    <property type="match status" value="1"/>
</dbReference>
<dbReference type="GO" id="GO:0046983">
    <property type="term" value="F:protein dimerization activity"/>
    <property type="evidence" value="ECO:0007669"/>
    <property type="project" value="InterPro"/>
</dbReference>
<dbReference type="RefSeq" id="XP_004506870.2">
    <property type="nucleotide sequence ID" value="XM_004506813.3"/>
</dbReference>
<evidence type="ECO:0000313" key="2">
    <source>
        <dbReference type="Proteomes" id="UP000087171"/>
    </source>
</evidence>
<dbReference type="OrthoDB" id="1435746at2759"/>
<feature type="domain" description="HAT C-terminal dimerisation" evidence="1">
    <location>
        <begin position="14"/>
        <end position="75"/>
    </location>
</feature>
<dbReference type="KEGG" id="cam:101495483"/>
<dbReference type="InterPro" id="IPR012337">
    <property type="entry name" value="RNaseH-like_sf"/>
</dbReference>
<keyword evidence="2" id="KW-1185">Reference proteome</keyword>
<proteinExistence type="predicted"/>
<dbReference type="PANTHER" id="PTHR32166:SF74">
    <property type="entry name" value="OS05G0256350 PROTEIN"/>
    <property type="match status" value="1"/>
</dbReference>
<protein>
    <submittedName>
        <fullName evidence="3">Uncharacterized protein LOC101495483</fullName>
    </submittedName>
</protein>
<dbReference type="PaxDb" id="3827-XP_004506870.1"/>
<dbReference type="GeneID" id="101495483"/>
<dbReference type="SUPFAM" id="SSF53098">
    <property type="entry name" value="Ribonuclease H-like"/>
    <property type="match status" value="1"/>
</dbReference>
<reference evidence="3" key="2">
    <citation type="submission" date="2025-08" db="UniProtKB">
        <authorList>
            <consortium name="RefSeq"/>
        </authorList>
    </citation>
    <scope>IDENTIFICATION</scope>
    <source>
        <tissue evidence="3">Etiolated seedlings</tissue>
    </source>
</reference>
<accession>A0A1S2YM38</accession>
<sequence length="153" mass="17779">MLMLNPTYCVSEAEWWTMYQNHVPYLQVVAIKILSLTCNSSGCERNWSTFEQIHSKKTSTLEHQRLQDLVFVKYNQALKHRFDNKDLTDLILLNNIDECYYWLEKELDENDVFADDLVLGEDDLVLGEDDLTWELVGDAAGVNEPSDEDSLQL</sequence>
<organism evidence="2 3">
    <name type="scientific">Cicer arietinum</name>
    <name type="common">Chickpea</name>
    <name type="synonym">Garbanzo</name>
    <dbReference type="NCBI Taxonomy" id="3827"/>
    <lineage>
        <taxon>Eukaryota</taxon>
        <taxon>Viridiplantae</taxon>
        <taxon>Streptophyta</taxon>
        <taxon>Embryophyta</taxon>
        <taxon>Tracheophyta</taxon>
        <taxon>Spermatophyta</taxon>
        <taxon>Magnoliopsida</taxon>
        <taxon>eudicotyledons</taxon>
        <taxon>Gunneridae</taxon>
        <taxon>Pentapetalae</taxon>
        <taxon>rosids</taxon>
        <taxon>fabids</taxon>
        <taxon>Fabales</taxon>
        <taxon>Fabaceae</taxon>
        <taxon>Papilionoideae</taxon>
        <taxon>50 kb inversion clade</taxon>
        <taxon>NPAAA clade</taxon>
        <taxon>Hologalegina</taxon>
        <taxon>IRL clade</taxon>
        <taxon>Cicereae</taxon>
        <taxon>Cicer</taxon>
    </lineage>
</organism>